<proteinExistence type="predicted"/>
<name>A0A023B9Q9_GRENI</name>
<dbReference type="RefSeq" id="XP_011129620.1">
    <property type="nucleotide sequence ID" value="XM_011131318.1"/>
</dbReference>
<evidence type="ECO:0000256" key="1">
    <source>
        <dbReference type="SAM" id="MobiDB-lite"/>
    </source>
</evidence>
<reference evidence="2" key="1">
    <citation type="submission" date="2013-12" db="EMBL/GenBank/DDBJ databases">
        <authorList>
            <person name="Omoto C.K."/>
            <person name="Sibley D."/>
            <person name="Venepally P."/>
            <person name="Hadjithomas M."/>
            <person name="Karamycheva S."/>
            <person name="Brunk B."/>
            <person name="Roos D."/>
            <person name="Caler E."/>
            <person name="Lorenzi H."/>
        </authorList>
    </citation>
    <scope>NUCLEOTIDE SEQUENCE</scope>
</reference>
<feature type="region of interest" description="Disordered" evidence="1">
    <location>
        <begin position="1"/>
        <end position="32"/>
    </location>
</feature>
<organism evidence="2 3">
    <name type="scientific">Gregarina niphandrodes</name>
    <name type="common">Septate eugregarine</name>
    <dbReference type="NCBI Taxonomy" id="110365"/>
    <lineage>
        <taxon>Eukaryota</taxon>
        <taxon>Sar</taxon>
        <taxon>Alveolata</taxon>
        <taxon>Apicomplexa</taxon>
        <taxon>Conoidasida</taxon>
        <taxon>Gregarinasina</taxon>
        <taxon>Eugregarinorida</taxon>
        <taxon>Gregarinidae</taxon>
        <taxon>Gregarina</taxon>
    </lineage>
</organism>
<sequence>MDKFITGFSEGNLQHDLSNNPQPDRTTTEPNNVNELDVNELDVNKLNVNELDVNKLNVNELNVNELNFLTDL</sequence>
<dbReference type="Proteomes" id="UP000019763">
    <property type="component" value="Unassembled WGS sequence"/>
</dbReference>
<dbReference type="VEuPathDB" id="CryptoDB:GNI_046950"/>
<gene>
    <name evidence="2" type="ORF">GNI_046950</name>
</gene>
<dbReference type="EMBL" id="AFNH02000361">
    <property type="protein sequence ID" value="EZG74925.1"/>
    <property type="molecule type" value="Genomic_DNA"/>
</dbReference>
<accession>A0A023B9Q9</accession>
<feature type="compositionally biased region" description="Polar residues" evidence="1">
    <location>
        <begin position="9"/>
        <end position="32"/>
    </location>
</feature>
<keyword evidence="3" id="KW-1185">Reference proteome</keyword>
<comment type="caution">
    <text evidence="2">The sequence shown here is derived from an EMBL/GenBank/DDBJ whole genome shotgun (WGS) entry which is preliminary data.</text>
</comment>
<protein>
    <submittedName>
        <fullName evidence="2">Uncharacterized protein</fullName>
    </submittedName>
</protein>
<evidence type="ECO:0000313" key="3">
    <source>
        <dbReference type="Proteomes" id="UP000019763"/>
    </source>
</evidence>
<dbReference type="AlphaFoldDB" id="A0A023B9Q9"/>
<dbReference type="GeneID" id="22911742"/>
<evidence type="ECO:0000313" key="2">
    <source>
        <dbReference type="EMBL" id="EZG74925.1"/>
    </source>
</evidence>